<evidence type="ECO:0000313" key="2">
    <source>
        <dbReference type="EMBL" id="MFD1745664.1"/>
    </source>
</evidence>
<dbReference type="Pfam" id="PF15565">
    <property type="entry name" value="Imm30"/>
    <property type="match status" value="1"/>
</dbReference>
<name>A0ABW4M3Y1_9HYPH</name>
<dbReference type="InterPro" id="IPR029084">
    <property type="entry name" value="Imm30"/>
</dbReference>
<sequence>MMNQEYNNALENLREETANGGARPIVIDQYLDFIVKYDNKNRTIDLLLLLSDDAEHDEGMFSIIHTAEIADDYNYVLALLTVFPTIMNKAPRWTSIALMRTLNNEATKHELVNQLRTAPKPIKDAVNDMCERINSISPQFLSKTIPVTIASKA</sequence>
<reference evidence="3" key="1">
    <citation type="journal article" date="2019" name="Int. J. Syst. Evol. Microbiol.">
        <title>The Global Catalogue of Microorganisms (GCM) 10K type strain sequencing project: providing services to taxonomists for standard genome sequencing and annotation.</title>
        <authorList>
            <consortium name="The Broad Institute Genomics Platform"/>
            <consortium name="The Broad Institute Genome Sequencing Center for Infectious Disease"/>
            <person name="Wu L."/>
            <person name="Ma J."/>
        </authorList>
    </citation>
    <scope>NUCLEOTIDE SEQUENCE [LARGE SCALE GENOMIC DNA]</scope>
    <source>
        <strain evidence="3">CG52</strain>
    </source>
</reference>
<gene>
    <name evidence="2" type="ORF">ACFSE1_09350</name>
</gene>
<evidence type="ECO:0000259" key="1">
    <source>
        <dbReference type="Pfam" id="PF15565"/>
    </source>
</evidence>
<organism evidence="2 3">
    <name type="scientific">Rhizobium helianthi</name>
    <dbReference type="NCBI Taxonomy" id="1132695"/>
    <lineage>
        <taxon>Bacteria</taxon>
        <taxon>Pseudomonadati</taxon>
        <taxon>Pseudomonadota</taxon>
        <taxon>Alphaproteobacteria</taxon>
        <taxon>Hyphomicrobiales</taxon>
        <taxon>Rhizobiaceae</taxon>
        <taxon>Rhizobium/Agrobacterium group</taxon>
        <taxon>Rhizobium</taxon>
    </lineage>
</organism>
<dbReference type="EMBL" id="JBHUEQ010000015">
    <property type="protein sequence ID" value="MFD1745664.1"/>
    <property type="molecule type" value="Genomic_DNA"/>
</dbReference>
<keyword evidence="3" id="KW-1185">Reference proteome</keyword>
<accession>A0ABW4M3Y1</accession>
<comment type="caution">
    <text evidence="2">The sequence shown here is derived from an EMBL/GenBank/DDBJ whole genome shotgun (WGS) entry which is preliminary data.</text>
</comment>
<dbReference type="Proteomes" id="UP001597322">
    <property type="component" value="Unassembled WGS sequence"/>
</dbReference>
<evidence type="ECO:0000313" key="3">
    <source>
        <dbReference type="Proteomes" id="UP001597322"/>
    </source>
</evidence>
<proteinExistence type="predicted"/>
<feature type="domain" description="Immunity protein 30" evidence="1">
    <location>
        <begin position="28"/>
        <end position="108"/>
    </location>
</feature>
<protein>
    <submittedName>
        <fullName evidence="2">Imm30 family immunity protein</fullName>
    </submittedName>
</protein>
<dbReference type="RefSeq" id="WP_377399751.1">
    <property type="nucleotide sequence ID" value="NZ_JBHUEQ010000015.1"/>
</dbReference>